<gene>
    <name evidence="2" type="ORF">M9Y10_038665</name>
</gene>
<reference evidence="2 3" key="1">
    <citation type="submission" date="2024-04" db="EMBL/GenBank/DDBJ databases">
        <title>Tritrichomonas musculus Genome.</title>
        <authorList>
            <person name="Alves-Ferreira E."/>
            <person name="Grigg M."/>
            <person name="Lorenzi H."/>
            <person name="Galac M."/>
        </authorList>
    </citation>
    <scope>NUCLEOTIDE SEQUENCE [LARGE SCALE GENOMIC DNA]</scope>
    <source>
        <strain evidence="2 3">EAF2021</strain>
    </source>
</reference>
<dbReference type="EMBL" id="JAPFFF010000006">
    <property type="protein sequence ID" value="KAK8887613.1"/>
    <property type="molecule type" value="Genomic_DNA"/>
</dbReference>
<sequence length="230" mass="27328">MNKIYQSNSDKPSHEVPDNQNINLDHINSEYEDIANSLIWPDDTQFDIPDNPYNTAFDQEVTSNYCIQQQNINPVVNVEHHEEEMSHIPFPSQTSNISEPVPLQSSQNGINNELLHDVQFENDNNNILRNDDMAIRRNCRNIIKLSDEEQYFKDQYYKIFTSRKKFPKKYVQLIHNNVLVGKIKGFKKMERDDFRSINIYFKNHLNDKSKMFDVLEKNINVCREILKQWM</sequence>
<proteinExistence type="predicted"/>
<feature type="region of interest" description="Disordered" evidence="1">
    <location>
        <begin position="1"/>
        <end position="20"/>
    </location>
</feature>
<comment type="caution">
    <text evidence="2">The sequence shown here is derived from an EMBL/GenBank/DDBJ whole genome shotgun (WGS) entry which is preliminary data.</text>
</comment>
<dbReference type="Proteomes" id="UP001470230">
    <property type="component" value="Unassembled WGS sequence"/>
</dbReference>
<keyword evidence="3" id="KW-1185">Reference proteome</keyword>
<evidence type="ECO:0000313" key="3">
    <source>
        <dbReference type="Proteomes" id="UP001470230"/>
    </source>
</evidence>
<protein>
    <submittedName>
        <fullName evidence="2">Uncharacterized protein</fullName>
    </submittedName>
</protein>
<feature type="compositionally biased region" description="Polar residues" evidence="1">
    <location>
        <begin position="1"/>
        <end position="10"/>
    </location>
</feature>
<name>A0ABR2K9W3_9EUKA</name>
<accession>A0ABR2K9W3</accession>
<organism evidence="2 3">
    <name type="scientific">Tritrichomonas musculus</name>
    <dbReference type="NCBI Taxonomy" id="1915356"/>
    <lineage>
        <taxon>Eukaryota</taxon>
        <taxon>Metamonada</taxon>
        <taxon>Parabasalia</taxon>
        <taxon>Tritrichomonadida</taxon>
        <taxon>Tritrichomonadidae</taxon>
        <taxon>Tritrichomonas</taxon>
    </lineage>
</organism>
<evidence type="ECO:0000313" key="2">
    <source>
        <dbReference type="EMBL" id="KAK8887613.1"/>
    </source>
</evidence>
<evidence type="ECO:0000256" key="1">
    <source>
        <dbReference type="SAM" id="MobiDB-lite"/>
    </source>
</evidence>